<comment type="similarity">
    <text evidence="1">Belongs to the ATP-dependent AMP-binding enzyme family.</text>
</comment>
<proteinExistence type="inferred from homology"/>
<evidence type="ECO:0000256" key="2">
    <source>
        <dbReference type="ARBA" id="ARBA00012532"/>
    </source>
</evidence>
<dbReference type="EMBL" id="CAXITT010000735">
    <property type="protein sequence ID" value="CAL1545805.1"/>
    <property type="molecule type" value="Genomic_DNA"/>
</dbReference>
<dbReference type="PROSITE" id="PS00455">
    <property type="entry name" value="AMP_BINDING"/>
    <property type="match status" value="1"/>
</dbReference>
<reference evidence="11 12" key="1">
    <citation type="submission" date="2024-04" db="EMBL/GenBank/DDBJ databases">
        <authorList>
            <consortium name="Genoscope - CEA"/>
            <person name="William W."/>
        </authorList>
    </citation>
    <scope>NUCLEOTIDE SEQUENCE [LARGE SCALE GENOMIC DNA]</scope>
</reference>
<dbReference type="PANTHER" id="PTHR24096">
    <property type="entry name" value="LONG-CHAIN-FATTY-ACID--COA LIGASE"/>
    <property type="match status" value="1"/>
</dbReference>
<evidence type="ECO:0000313" key="11">
    <source>
        <dbReference type="EMBL" id="CAL1545805.1"/>
    </source>
</evidence>
<evidence type="ECO:0000256" key="6">
    <source>
        <dbReference type="ARBA" id="ARBA00023223"/>
    </source>
</evidence>
<dbReference type="EC" id="1.13.12.7" evidence="2"/>
<sequence>MRSNVLHQLRRLLSTSTSNSPHSCQQLTYVSTSLSPIALVSPRHMSTSTVVTPDNIIRSPVPDVNIPTDVPFHQFVFEKCDLYKDLPAVDDFLTGRMYTYGQLKTNAIKVASALHRLGYRKGDTVMVFSSNHIDYTVLMIACAANGIWFCAANPTFTPEELSRQLNHSGSKAVFTIAPLAGTVKAAVDNKEFPNKVKNLFVFGEAPGFQPFQTLLDDDGKAFPDVDINPTEDVFTLPYSSGTTGLPKGVMLTHYNCMANCYQALASIQATSEDRCLGILPLYHIYGMVTVQFAVLQGGATLTYLPKFEPESFLKCLQDKKITLAHLVPPLMVFLTKHPMVDGYNLKSLKRVVSGAAPLGAELTHEFQNKFSHGVKVNQGYGLTETSPVTNVDITGTPGSIGPMVANTMGKIVDLETNKILGPGELGEFCVKGPQVMKGYYNNKKATDEMIDPDGWLHTGDIGYFTKEGLVFIKDRLKELIKYKGSQVPPAELEALLLGHPDIQDVAVIGVPDEISGELPKAFVIKKPGSKVTEQDIIKFVEERVTHIKRLRGGVQFVDEIPKNPSGKILRRILKAKYL</sequence>
<evidence type="ECO:0000259" key="10">
    <source>
        <dbReference type="Pfam" id="PF13193"/>
    </source>
</evidence>
<evidence type="ECO:0000256" key="8">
    <source>
        <dbReference type="ARBA" id="ARBA00048497"/>
    </source>
</evidence>
<protein>
    <recommendedName>
        <fullName evidence="3">Luciferin 4-monooxygenase</fullName>
        <ecNumber evidence="2">1.13.12.7</ecNumber>
    </recommendedName>
</protein>
<dbReference type="InterPro" id="IPR042099">
    <property type="entry name" value="ANL_N_sf"/>
</dbReference>
<dbReference type="Pfam" id="PF00501">
    <property type="entry name" value="AMP-binding"/>
    <property type="match status" value="1"/>
</dbReference>
<dbReference type="Gene3D" id="3.40.50.12780">
    <property type="entry name" value="N-terminal domain of ligase-like"/>
    <property type="match status" value="1"/>
</dbReference>
<keyword evidence="5" id="KW-0067">ATP-binding</keyword>
<evidence type="ECO:0000256" key="5">
    <source>
        <dbReference type="ARBA" id="ARBA00022840"/>
    </source>
</evidence>
<keyword evidence="12" id="KW-1185">Reference proteome</keyword>
<dbReference type="InterPro" id="IPR025110">
    <property type="entry name" value="AMP-bd_C"/>
</dbReference>
<comment type="catalytic activity">
    <reaction evidence="8">
        <text>firefly D-luciferin + ATP + O2 = firefly oxyluciferin + hnu + AMP + CO2 + diphosphate</text>
        <dbReference type="Rhea" id="RHEA:10732"/>
        <dbReference type="ChEBI" id="CHEBI:15379"/>
        <dbReference type="ChEBI" id="CHEBI:16526"/>
        <dbReference type="ChEBI" id="CHEBI:16792"/>
        <dbReference type="ChEBI" id="CHEBI:30212"/>
        <dbReference type="ChEBI" id="CHEBI:30616"/>
        <dbReference type="ChEBI" id="CHEBI:33019"/>
        <dbReference type="ChEBI" id="CHEBI:58038"/>
        <dbReference type="ChEBI" id="CHEBI:456215"/>
        <dbReference type="EC" id="1.13.12.7"/>
    </reaction>
</comment>
<evidence type="ECO:0000256" key="4">
    <source>
        <dbReference type="ARBA" id="ARBA00022741"/>
    </source>
</evidence>
<dbReference type="InterPro" id="IPR000873">
    <property type="entry name" value="AMP-dep_synth/lig_dom"/>
</dbReference>
<dbReference type="AlphaFoldDB" id="A0AAV2IIZ5"/>
<dbReference type="PANTHER" id="PTHR24096:SF422">
    <property type="entry name" value="BCDNA.GH02901"/>
    <property type="match status" value="1"/>
</dbReference>
<dbReference type="InterPro" id="IPR020845">
    <property type="entry name" value="AMP-binding_CS"/>
</dbReference>
<dbReference type="GO" id="GO:0016405">
    <property type="term" value="F:CoA-ligase activity"/>
    <property type="evidence" value="ECO:0007669"/>
    <property type="project" value="TreeGrafter"/>
</dbReference>
<dbReference type="CDD" id="cd05911">
    <property type="entry name" value="Firefly_Luc_like"/>
    <property type="match status" value="1"/>
</dbReference>
<evidence type="ECO:0000256" key="7">
    <source>
        <dbReference type="ARBA" id="ARBA00023262"/>
    </source>
</evidence>
<evidence type="ECO:0000259" key="9">
    <source>
        <dbReference type="Pfam" id="PF00501"/>
    </source>
</evidence>
<keyword evidence="7" id="KW-0599">Photoprotein</keyword>
<evidence type="ECO:0000313" key="12">
    <source>
        <dbReference type="Proteomes" id="UP001497497"/>
    </source>
</evidence>
<comment type="caution">
    <text evidence="11">The sequence shown here is derived from an EMBL/GenBank/DDBJ whole genome shotgun (WGS) entry which is preliminary data.</text>
</comment>
<keyword evidence="4" id="KW-0547">Nucleotide-binding</keyword>
<dbReference type="Pfam" id="PF13193">
    <property type="entry name" value="AMP-binding_C"/>
    <property type="match status" value="1"/>
</dbReference>
<feature type="domain" description="AMP-dependent synthetase/ligase" evidence="9">
    <location>
        <begin position="78"/>
        <end position="440"/>
    </location>
</feature>
<dbReference type="Gene3D" id="3.30.300.30">
    <property type="match status" value="1"/>
</dbReference>
<dbReference type="InterPro" id="IPR045851">
    <property type="entry name" value="AMP-bd_C_sf"/>
</dbReference>
<dbReference type="FunFam" id="3.40.50.12780:FF:000003">
    <property type="entry name" value="Long-chain-fatty-acid--CoA ligase FadD"/>
    <property type="match status" value="1"/>
</dbReference>
<dbReference type="GO" id="GO:0005524">
    <property type="term" value="F:ATP binding"/>
    <property type="evidence" value="ECO:0007669"/>
    <property type="project" value="UniProtKB-KW"/>
</dbReference>
<keyword evidence="6" id="KW-0455">Luminescence</keyword>
<organism evidence="11 12">
    <name type="scientific">Lymnaea stagnalis</name>
    <name type="common">Great pond snail</name>
    <name type="synonym">Helix stagnalis</name>
    <dbReference type="NCBI Taxonomy" id="6523"/>
    <lineage>
        <taxon>Eukaryota</taxon>
        <taxon>Metazoa</taxon>
        <taxon>Spiralia</taxon>
        <taxon>Lophotrochozoa</taxon>
        <taxon>Mollusca</taxon>
        <taxon>Gastropoda</taxon>
        <taxon>Heterobranchia</taxon>
        <taxon>Euthyneura</taxon>
        <taxon>Panpulmonata</taxon>
        <taxon>Hygrophila</taxon>
        <taxon>Lymnaeoidea</taxon>
        <taxon>Lymnaeidae</taxon>
        <taxon>Lymnaea</taxon>
    </lineage>
</organism>
<dbReference type="GO" id="GO:0008218">
    <property type="term" value="P:bioluminescence"/>
    <property type="evidence" value="ECO:0007669"/>
    <property type="project" value="UniProtKB-KW"/>
</dbReference>
<gene>
    <name evidence="11" type="ORF">GSLYS_00019182001</name>
</gene>
<dbReference type="FunFam" id="3.30.300.30:FF:000007">
    <property type="entry name" value="4-coumarate--CoA ligase 2"/>
    <property type="match status" value="1"/>
</dbReference>
<feature type="domain" description="AMP-binding enzyme C-terminal" evidence="10">
    <location>
        <begin position="491"/>
        <end position="567"/>
    </location>
</feature>
<accession>A0AAV2IIZ5</accession>
<dbReference type="SUPFAM" id="SSF56801">
    <property type="entry name" value="Acetyl-CoA synthetase-like"/>
    <property type="match status" value="1"/>
</dbReference>
<evidence type="ECO:0000256" key="3">
    <source>
        <dbReference type="ARBA" id="ARBA00019043"/>
    </source>
</evidence>
<evidence type="ECO:0000256" key="1">
    <source>
        <dbReference type="ARBA" id="ARBA00006432"/>
    </source>
</evidence>
<name>A0AAV2IIZ5_LYMST</name>
<dbReference type="Proteomes" id="UP001497497">
    <property type="component" value="Unassembled WGS sequence"/>
</dbReference>